<proteinExistence type="predicted"/>
<evidence type="ECO:0000313" key="1">
    <source>
        <dbReference type="EMBL" id="KAK6764075.1"/>
    </source>
</evidence>
<reference evidence="1 2" key="1">
    <citation type="submission" date="2023-08" db="EMBL/GenBank/DDBJ databases">
        <title>A Necator americanus chromosomal reference genome.</title>
        <authorList>
            <person name="Ilik V."/>
            <person name="Petrzelkova K.J."/>
            <person name="Pardy F."/>
            <person name="Fuh T."/>
            <person name="Niatou-Singa F.S."/>
            <person name="Gouil Q."/>
            <person name="Baker L."/>
            <person name="Ritchie M.E."/>
            <person name="Jex A.R."/>
            <person name="Gazzola D."/>
            <person name="Li H."/>
            <person name="Toshio Fujiwara R."/>
            <person name="Zhan B."/>
            <person name="Aroian R.V."/>
            <person name="Pafco B."/>
            <person name="Schwarz E.M."/>
        </authorList>
    </citation>
    <scope>NUCLEOTIDE SEQUENCE [LARGE SCALE GENOMIC DNA]</scope>
    <source>
        <strain evidence="1 2">Aroian</strain>
        <tissue evidence="1">Whole animal</tissue>
    </source>
</reference>
<protein>
    <submittedName>
        <fullName evidence="1">Uncharacterized protein</fullName>
    </submittedName>
</protein>
<keyword evidence="2" id="KW-1185">Reference proteome</keyword>
<accession>A0ABR1EN30</accession>
<sequence length="354" mass="41142">MLLIIKQVWNAQTVADVDNVVCAEISDREGEPEAYEAVTMYMMHIKCGADDPQSPCIRDERCANRFSKQIRESTSMETDSYQWYRRRNRTIRIVEINGRVYSDEWFVPTNLYLLMKFNCHVNVKICGTISAVKYLYKYIYKGSDRARITIESDSDGSGNQVVDEIKQHLSTRYVCSPQALHKVFGSPAFFIQSTSWLETKKTWRERNSTYVHGFEDEEDEDVERYGLRIFLLNTKRKMSFKDLRTVDGRRLGAEKVIALAYFDVADWMLLLGRDLTQIVVPPVNQRSSLPNVPVDYRQHESEGSRLYGGRTVTSTFKLNMLDGIRTSLVKRQQKEARQPMATEIMIWDEIFTTP</sequence>
<dbReference type="PANTHER" id="PTHR10492">
    <property type="match status" value="1"/>
</dbReference>
<dbReference type="Proteomes" id="UP001303046">
    <property type="component" value="Unassembled WGS sequence"/>
</dbReference>
<dbReference type="EMBL" id="JAVFWL010000006">
    <property type="protein sequence ID" value="KAK6764075.1"/>
    <property type="molecule type" value="Genomic_DNA"/>
</dbReference>
<gene>
    <name evidence="1" type="primary">Necator_chrX.g24580</name>
    <name evidence="1" type="ORF">RB195_024415</name>
</gene>
<comment type="caution">
    <text evidence="1">The sequence shown here is derived from an EMBL/GenBank/DDBJ whole genome shotgun (WGS) entry which is preliminary data.</text>
</comment>
<organism evidence="1 2">
    <name type="scientific">Necator americanus</name>
    <name type="common">Human hookworm</name>
    <dbReference type="NCBI Taxonomy" id="51031"/>
    <lineage>
        <taxon>Eukaryota</taxon>
        <taxon>Metazoa</taxon>
        <taxon>Ecdysozoa</taxon>
        <taxon>Nematoda</taxon>
        <taxon>Chromadorea</taxon>
        <taxon>Rhabditida</taxon>
        <taxon>Rhabditina</taxon>
        <taxon>Rhabditomorpha</taxon>
        <taxon>Strongyloidea</taxon>
        <taxon>Ancylostomatidae</taxon>
        <taxon>Bunostominae</taxon>
        <taxon>Necator</taxon>
    </lineage>
</organism>
<evidence type="ECO:0000313" key="2">
    <source>
        <dbReference type="Proteomes" id="UP001303046"/>
    </source>
</evidence>
<name>A0ABR1EN30_NECAM</name>
<dbReference type="PANTHER" id="PTHR10492:SF57">
    <property type="entry name" value="ATP-DEPENDENT DNA HELICASE"/>
    <property type="match status" value="1"/>
</dbReference>